<dbReference type="PANTHER" id="PTHR43321">
    <property type="entry name" value="GLUTAMATE DECARBOXYLASE"/>
    <property type="match status" value="1"/>
</dbReference>
<dbReference type="PANTHER" id="PTHR43321:SF3">
    <property type="entry name" value="GLUTAMATE DECARBOXYLASE"/>
    <property type="match status" value="1"/>
</dbReference>
<dbReference type="Gene3D" id="4.10.280.50">
    <property type="match status" value="1"/>
</dbReference>
<dbReference type="InterPro" id="IPR010107">
    <property type="entry name" value="Glutamate_decarboxylase"/>
</dbReference>
<dbReference type="EMBL" id="JBHUCP010000019">
    <property type="protein sequence ID" value="MFD1532674.1"/>
    <property type="molecule type" value="Genomic_DNA"/>
</dbReference>
<evidence type="ECO:0000256" key="8">
    <source>
        <dbReference type="RuleBase" id="RU361171"/>
    </source>
</evidence>
<evidence type="ECO:0000256" key="1">
    <source>
        <dbReference type="ARBA" id="ARBA00001933"/>
    </source>
</evidence>
<name>A0ABW4FPZ3_9PSEU</name>
<dbReference type="GO" id="GO:0004351">
    <property type="term" value="F:glutamate decarboxylase activity"/>
    <property type="evidence" value="ECO:0007669"/>
    <property type="project" value="UniProtKB-EC"/>
</dbReference>
<sequence length="462" mass="51366">MVHRHVSRKDPEADAPIAPAYTQRLDLEPIPKFRMPEQGAAPEAAYRLIHDELLLDGSSRLNLATFVTTWMEPEADRLMAEAFDKNMIDKDEYRQTAEIERRCVNMVAHLFNAPEDGDSIGASTIGSSEAVMLAGMALKWRWRARRAAAGLSVDRPNLVLGSNVQVVWEKFCRYWDVEPRYIPVQHDRYVITPDEVVARIDENTIGVVAILGTTYTGELEPIREIHDAVVAHNAATGHDVPVHVDAASGGFVAPFLHPHLAWDFRLPMVKSINVSGHKYGLVYPGVGFVVWRERADLPEDLVFHVNYLGGDMPTFTLNFSRPGNQIIGQYYNFLRLGRSGYHRVMASLRDLAVHTSSRIAALGPFALVSDGSAIPVFAFRLTDSAPYTVFDVSERLRIAGWQVPAYTMPDDATDVAVMRVVVREAFSYDLAEALVNALADATDYLTENPPAKPTATHGFSHT</sequence>
<reference evidence="10" key="1">
    <citation type="journal article" date="2019" name="Int. J. Syst. Evol. Microbiol.">
        <title>The Global Catalogue of Microorganisms (GCM) 10K type strain sequencing project: providing services to taxonomists for standard genome sequencing and annotation.</title>
        <authorList>
            <consortium name="The Broad Institute Genomics Platform"/>
            <consortium name="The Broad Institute Genome Sequencing Center for Infectious Disease"/>
            <person name="Wu L."/>
            <person name="Ma J."/>
        </authorList>
    </citation>
    <scope>NUCLEOTIDE SEQUENCE [LARGE SCALE GENOMIC DNA]</scope>
    <source>
        <strain evidence="10">JCM 12165</strain>
    </source>
</reference>
<keyword evidence="5 7" id="KW-0456">Lyase</keyword>
<evidence type="ECO:0000313" key="9">
    <source>
        <dbReference type="EMBL" id="MFD1532674.1"/>
    </source>
</evidence>
<comment type="catalytic activity">
    <reaction evidence="6 8">
        <text>L-glutamate + H(+) = 4-aminobutanoate + CO2</text>
        <dbReference type="Rhea" id="RHEA:17785"/>
        <dbReference type="ChEBI" id="CHEBI:15378"/>
        <dbReference type="ChEBI" id="CHEBI:16526"/>
        <dbReference type="ChEBI" id="CHEBI:29985"/>
        <dbReference type="ChEBI" id="CHEBI:59888"/>
        <dbReference type="EC" id="4.1.1.15"/>
    </reaction>
</comment>
<proteinExistence type="inferred from homology"/>
<evidence type="ECO:0000313" key="10">
    <source>
        <dbReference type="Proteomes" id="UP001597145"/>
    </source>
</evidence>
<gene>
    <name evidence="9" type="ORF">ACFSCY_24945</name>
</gene>
<evidence type="ECO:0000256" key="7">
    <source>
        <dbReference type="RuleBase" id="RU000382"/>
    </source>
</evidence>
<keyword evidence="10" id="KW-1185">Reference proteome</keyword>
<comment type="caution">
    <text evidence="9">The sequence shown here is derived from an EMBL/GenBank/DDBJ whole genome shotgun (WGS) entry which is preliminary data.</text>
</comment>
<evidence type="ECO:0000256" key="4">
    <source>
        <dbReference type="ARBA" id="ARBA00022898"/>
    </source>
</evidence>
<comment type="similarity">
    <text evidence="2 7">Belongs to the group II decarboxylase family.</text>
</comment>
<dbReference type="InterPro" id="IPR015421">
    <property type="entry name" value="PyrdxlP-dep_Trfase_major"/>
</dbReference>
<dbReference type="InterPro" id="IPR002129">
    <property type="entry name" value="PyrdxlP-dep_de-COase"/>
</dbReference>
<dbReference type="EC" id="4.1.1.15" evidence="3 8"/>
<comment type="cofactor">
    <cofactor evidence="1 7">
        <name>pyridoxal 5'-phosphate</name>
        <dbReference type="ChEBI" id="CHEBI:597326"/>
    </cofactor>
</comment>
<dbReference type="NCBIfam" id="TIGR01788">
    <property type="entry name" value="Glu-decarb-GAD"/>
    <property type="match status" value="1"/>
</dbReference>
<organism evidence="9 10">
    <name type="scientific">Pseudonocardia aurantiaca</name>
    <dbReference type="NCBI Taxonomy" id="75290"/>
    <lineage>
        <taxon>Bacteria</taxon>
        <taxon>Bacillati</taxon>
        <taxon>Actinomycetota</taxon>
        <taxon>Actinomycetes</taxon>
        <taxon>Pseudonocardiales</taxon>
        <taxon>Pseudonocardiaceae</taxon>
        <taxon>Pseudonocardia</taxon>
    </lineage>
</organism>
<dbReference type="Gene3D" id="3.90.1150.160">
    <property type="match status" value="1"/>
</dbReference>
<dbReference type="Pfam" id="PF00282">
    <property type="entry name" value="Pyridoxal_deC"/>
    <property type="match status" value="1"/>
</dbReference>
<evidence type="ECO:0000256" key="6">
    <source>
        <dbReference type="ARBA" id="ARBA00048868"/>
    </source>
</evidence>
<keyword evidence="4 7" id="KW-0663">Pyridoxal phosphate</keyword>
<dbReference type="InterPro" id="IPR015424">
    <property type="entry name" value="PyrdxlP-dep_Trfase"/>
</dbReference>
<protein>
    <recommendedName>
        <fullName evidence="3 8">Glutamate decarboxylase</fullName>
        <ecNumber evidence="3 8">4.1.1.15</ecNumber>
    </recommendedName>
</protein>
<evidence type="ECO:0000256" key="3">
    <source>
        <dbReference type="ARBA" id="ARBA00012421"/>
    </source>
</evidence>
<dbReference type="Proteomes" id="UP001597145">
    <property type="component" value="Unassembled WGS sequence"/>
</dbReference>
<dbReference type="SUPFAM" id="SSF53383">
    <property type="entry name" value="PLP-dependent transferases"/>
    <property type="match status" value="1"/>
</dbReference>
<accession>A0ABW4FPZ3</accession>
<dbReference type="RefSeq" id="WP_343978255.1">
    <property type="nucleotide sequence ID" value="NZ_BAAAJG010000010.1"/>
</dbReference>
<evidence type="ECO:0000256" key="5">
    <source>
        <dbReference type="ARBA" id="ARBA00023239"/>
    </source>
</evidence>
<evidence type="ECO:0000256" key="2">
    <source>
        <dbReference type="ARBA" id="ARBA00009533"/>
    </source>
</evidence>
<dbReference type="Gene3D" id="3.40.640.10">
    <property type="entry name" value="Type I PLP-dependent aspartate aminotransferase-like (Major domain)"/>
    <property type="match status" value="1"/>
</dbReference>
<keyword evidence="8" id="KW-0210">Decarboxylase</keyword>